<keyword evidence="5" id="KW-0408">Iron</keyword>
<dbReference type="InterPro" id="IPR036396">
    <property type="entry name" value="Cyt_P450_sf"/>
</dbReference>
<evidence type="ECO:0000256" key="5">
    <source>
        <dbReference type="ARBA" id="ARBA00023004"/>
    </source>
</evidence>
<evidence type="ECO:0000313" key="8">
    <source>
        <dbReference type="Proteomes" id="UP001163046"/>
    </source>
</evidence>
<keyword evidence="6" id="KW-0812">Transmembrane</keyword>
<dbReference type="GO" id="GO:0008395">
    <property type="term" value="F:steroid hydroxylase activity"/>
    <property type="evidence" value="ECO:0007669"/>
    <property type="project" value="TreeGrafter"/>
</dbReference>
<evidence type="ECO:0000256" key="3">
    <source>
        <dbReference type="ARBA" id="ARBA00022723"/>
    </source>
</evidence>
<comment type="similarity">
    <text evidence="1">Belongs to the cytochrome P450 family.</text>
</comment>
<dbReference type="InterPro" id="IPR050705">
    <property type="entry name" value="Cytochrome_P450_3A"/>
</dbReference>
<keyword evidence="2" id="KW-0349">Heme</keyword>
<dbReference type="Proteomes" id="UP001163046">
    <property type="component" value="Unassembled WGS sequence"/>
</dbReference>
<gene>
    <name evidence="7" type="primary">CYP3A4</name>
    <name evidence="7" type="ORF">OS493_017320</name>
</gene>
<keyword evidence="6" id="KW-0472">Membrane</keyword>
<keyword evidence="8" id="KW-1185">Reference proteome</keyword>
<dbReference type="OrthoDB" id="2789670at2759"/>
<comment type="caution">
    <text evidence="7">The sequence shown here is derived from an EMBL/GenBank/DDBJ whole genome shotgun (WGS) entry which is preliminary data.</text>
</comment>
<evidence type="ECO:0000313" key="7">
    <source>
        <dbReference type="EMBL" id="KAJ7391623.1"/>
    </source>
</evidence>
<protein>
    <submittedName>
        <fullName evidence="7">Cytochrome P450 3A4</fullName>
    </submittedName>
</protein>
<name>A0A9X0A192_9CNID</name>
<organism evidence="7 8">
    <name type="scientific">Desmophyllum pertusum</name>
    <dbReference type="NCBI Taxonomy" id="174260"/>
    <lineage>
        <taxon>Eukaryota</taxon>
        <taxon>Metazoa</taxon>
        <taxon>Cnidaria</taxon>
        <taxon>Anthozoa</taxon>
        <taxon>Hexacorallia</taxon>
        <taxon>Scleractinia</taxon>
        <taxon>Caryophylliina</taxon>
        <taxon>Caryophylliidae</taxon>
        <taxon>Desmophyllum</taxon>
    </lineage>
</organism>
<evidence type="ECO:0000256" key="2">
    <source>
        <dbReference type="ARBA" id="ARBA00022617"/>
    </source>
</evidence>
<dbReference type="PANTHER" id="PTHR24302">
    <property type="entry name" value="CYTOCHROME P450 FAMILY 3"/>
    <property type="match status" value="1"/>
</dbReference>
<dbReference type="PANTHER" id="PTHR24302:SF15">
    <property type="entry name" value="FATTY-ACID PEROXYGENASE"/>
    <property type="match status" value="1"/>
</dbReference>
<accession>A0A9X0A192</accession>
<dbReference type="EMBL" id="MU825405">
    <property type="protein sequence ID" value="KAJ7391623.1"/>
    <property type="molecule type" value="Genomic_DNA"/>
</dbReference>
<sequence>MADFPQTIAQFANDHWVTLLVGFLILLFYRYCVEPFTVFKKLGICGPTPLPFVGNTARTLFDPNILPKLQQEWYMKYGKVYGYNFPSSMIRRSIIEIPKPYNKMLSVVPGQKWRDLRNTLSPTFSASKMKQVATEPYHGSNFVNSIWNQGEKHKLLKMIQLLN</sequence>
<keyword evidence="4" id="KW-0560">Oxidoreductase</keyword>
<dbReference type="AlphaFoldDB" id="A0A9X0A192"/>
<dbReference type="SUPFAM" id="SSF48264">
    <property type="entry name" value="Cytochrome P450"/>
    <property type="match status" value="1"/>
</dbReference>
<evidence type="ECO:0000256" key="1">
    <source>
        <dbReference type="ARBA" id="ARBA00010617"/>
    </source>
</evidence>
<keyword evidence="6" id="KW-1133">Transmembrane helix</keyword>
<dbReference type="GO" id="GO:0020037">
    <property type="term" value="F:heme binding"/>
    <property type="evidence" value="ECO:0007669"/>
    <property type="project" value="InterPro"/>
</dbReference>
<proteinExistence type="inferred from homology"/>
<dbReference type="Gene3D" id="1.10.630.10">
    <property type="entry name" value="Cytochrome P450"/>
    <property type="match status" value="1"/>
</dbReference>
<dbReference type="GO" id="GO:0005506">
    <property type="term" value="F:iron ion binding"/>
    <property type="evidence" value="ECO:0007669"/>
    <property type="project" value="InterPro"/>
</dbReference>
<reference evidence="7" key="1">
    <citation type="submission" date="2023-01" db="EMBL/GenBank/DDBJ databases">
        <title>Genome assembly of the deep-sea coral Lophelia pertusa.</title>
        <authorList>
            <person name="Herrera S."/>
            <person name="Cordes E."/>
        </authorList>
    </citation>
    <scope>NUCLEOTIDE SEQUENCE</scope>
    <source>
        <strain evidence="7">USNM1676648</strain>
        <tissue evidence="7">Polyp</tissue>
    </source>
</reference>
<keyword evidence="3" id="KW-0479">Metal-binding</keyword>
<feature type="transmembrane region" description="Helical" evidence="6">
    <location>
        <begin position="15"/>
        <end position="33"/>
    </location>
</feature>
<evidence type="ECO:0000256" key="4">
    <source>
        <dbReference type="ARBA" id="ARBA00023002"/>
    </source>
</evidence>
<dbReference type="GO" id="GO:0016705">
    <property type="term" value="F:oxidoreductase activity, acting on paired donors, with incorporation or reduction of molecular oxygen"/>
    <property type="evidence" value="ECO:0007669"/>
    <property type="project" value="InterPro"/>
</dbReference>
<evidence type="ECO:0000256" key="6">
    <source>
        <dbReference type="SAM" id="Phobius"/>
    </source>
</evidence>